<name>A0ABR1Q1B5_9PEZI</name>
<dbReference type="InterPro" id="IPR011043">
    <property type="entry name" value="Gal_Oxase/kelch_b-propeller"/>
</dbReference>
<dbReference type="Gene3D" id="2.120.10.80">
    <property type="entry name" value="Kelch-type beta propeller"/>
    <property type="match status" value="1"/>
</dbReference>
<keyword evidence="3" id="KW-1185">Reference proteome</keyword>
<dbReference type="Proteomes" id="UP001391051">
    <property type="component" value="Unassembled WGS sequence"/>
</dbReference>
<dbReference type="GeneID" id="92082112"/>
<proteinExistence type="predicted"/>
<evidence type="ECO:0000313" key="2">
    <source>
        <dbReference type="EMBL" id="KAK7943715.1"/>
    </source>
</evidence>
<gene>
    <name evidence="2" type="ORF">PG986_012828</name>
</gene>
<dbReference type="RefSeq" id="XP_066695746.1">
    <property type="nucleotide sequence ID" value="XM_066849050.1"/>
</dbReference>
<dbReference type="SUPFAM" id="SSF50965">
    <property type="entry name" value="Galactose oxidase, central domain"/>
    <property type="match status" value="1"/>
</dbReference>
<evidence type="ECO:0000256" key="1">
    <source>
        <dbReference type="SAM" id="MobiDB-lite"/>
    </source>
</evidence>
<reference evidence="2 3" key="1">
    <citation type="submission" date="2023-01" db="EMBL/GenBank/DDBJ databases">
        <title>Analysis of 21 Apiospora genomes using comparative genomics revels a genus with tremendous synthesis potential of carbohydrate active enzymes and secondary metabolites.</title>
        <authorList>
            <person name="Sorensen T."/>
        </authorList>
    </citation>
    <scope>NUCLEOTIDE SEQUENCE [LARGE SCALE GENOMIC DNA]</scope>
    <source>
        <strain evidence="2 3">CBS 24483</strain>
    </source>
</reference>
<feature type="region of interest" description="Disordered" evidence="1">
    <location>
        <begin position="1"/>
        <end position="46"/>
    </location>
</feature>
<evidence type="ECO:0000313" key="3">
    <source>
        <dbReference type="Proteomes" id="UP001391051"/>
    </source>
</evidence>
<organism evidence="2 3">
    <name type="scientific">Apiospora aurea</name>
    <dbReference type="NCBI Taxonomy" id="335848"/>
    <lineage>
        <taxon>Eukaryota</taxon>
        <taxon>Fungi</taxon>
        <taxon>Dikarya</taxon>
        <taxon>Ascomycota</taxon>
        <taxon>Pezizomycotina</taxon>
        <taxon>Sordariomycetes</taxon>
        <taxon>Xylariomycetidae</taxon>
        <taxon>Amphisphaeriales</taxon>
        <taxon>Apiosporaceae</taxon>
        <taxon>Apiospora</taxon>
    </lineage>
</organism>
<feature type="compositionally biased region" description="Basic and acidic residues" evidence="1">
    <location>
        <begin position="1"/>
        <end position="29"/>
    </location>
</feature>
<protein>
    <submittedName>
        <fullName evidence="2">Uncharacterized protein</fullName>
    </submittedName>
</protein>
<dbReference type="EMBL" id="JAQQWE010000008">
    <property type="protein sequence ID" value="KAK7943715.1"/>
    <property type="molecule type" value="Genomic_DNA"/>
</dbReference>
<accession>A0ABR1Q1B5</accession>
<comment type="caution">
    <text evidence="2">The sequence shown here is derived from an EMBL/GenBank/DDBJ whole genome shotgun (WGS) entry which is preliminary data.</text>
</comment>
<dbReference type="InterPro" id="IPR015915">
    <property type="entry name" value="Kelch-typ_b-propeller"/>
</dbReference>
<sequence>MTPPIEDTRSNASEDKDSITSEESSDHEGSTYSDGPYDPEDTIVLEMPDSILERIDLEPLKNLTEQEYADGHAPRFGKSNPEIVDVPFWSAMFAAQVDPYGAYVILQESHKFPNYNDVDDFWKPEPGNSTEKEGAEDQEQVSCTCPRRLPTWTFTKRFGQTMTQLPDGRLVFIGGEYDDYYDPDFHVYNDVCVYDANTTALSDANAFVVYCYPRDVFPPTDSHTATLVPGTSDIYVIGCMGYPDQRRPGETPVYRLDTRDFSMHPVETSGEKPGWISRHCACVVEDGTAIRVWGKKRRSFGSQVYVEGDEKQGDIVDFEGEYLLHLETGRWSRQA</sequence>